<evidence type="ECO:0000313" key="3">
    <source>
        <dbReference type="Proteomes" id="UP000285405"/>
    </source>
</evidence>
<protein>
    <submittedName>
        <fullName evidence="2">Uncharacterized protein</fullName>
    </submittedName>
</protein>
<feature type="region of interest" description="Disordered" evidence="1">
    <location>
        <begin position="1"/>
        <end position="23"/>
    </location>
</feature>
<sequence>RSHFERHVLGTSRPPPPYANSKEKRFRTNFTVPTMNSSVMMASQLKSTYAAVTEASSQHQHPLPPKPMNIIPLGKATTKRS</sequence>
<accession>A0A420J758</accession>
<dbReference type="AlphaFoldDB" id="A0A420J758"/>
<evidence type="ECO:0000256" key="1">
    <source>
        <dbReference type="SAM" id="MobiDB-lite"/>
    </source>
</evidence>
<dbReference type="EMBL" id="MCBR01001298">
    <property type="protein sequence ID" value="RKF82621.1"/>
    <property type="molecule type" value="Genomic_DNA"/>
</dbReference>
<reference evidence="2 3" key="1">
    <citation type="journal article" date="2018" name="BMC Genomics">
        <title>Comparative genome analyses reveal sequence features reflecting distinct modes of host-adaptation between dicot and monocot powdery mildew.</title>
        <authorList>
            <person name="Wu Y."/>
            <person name="Ma X."/>
            <person name="Pan Z."/>
            <person name="Kale S.D."/>
            <person name="Song Y."/>
            <person name="King H."/>
            <person name="Zhang Q."/>
            <person name="Presley C."/>
            <person name="Deng X."/>
            <person name="Wei C.I."/>
            <person name="Xiao S."/>
        </authorList>
    </citation>
    <scope>NUCLEOTIDE SEQUENCE [LARGE SCALE GENOMIC DNA]</scope>
    <source>
        <strain evidence="2">UCSC1</strain>
    </source>
</reference>
<comment type="caution">
    <text evidence="2">The sequence shown here is derived from an EMBL/GenBank/DDBJ whole genome shotgun (WGS) entry which is preliminary data.</text>
</comment>
<organism evidence="2 3">
    <name type="scientific">Golovinomyces cichoracearum</name>
    <dbReference type="NCBI Taxonomy" id="62708"/>
    <lineage>
        <taxon>Eukaryota</taxon>
        <taxon>Fungi</taxon>
        <taxon>Dikarya</taxon>
        <taxon>Ascomycota</taxon>
        <taxon>Pezizomycotina</taxon>
        <taxon>Leotiomycetes</taxon>
        <taxon>Erysiphales</taxon>
        <taxon>Erysiphaceae</taxon>
        <taxon>Golovinomyces</taxon>
    </lineage>
</organism>
<feature type="region of interest" description="Disordered" evidence="1">
    <location>
        <begin position="52"/>
        <end position="81"/>
    </location>
</feature>
<name>A0A420J758_9PEZI</name>
<dbReference type="Proteomes" id="UP000285405">
    <property type="component" value="Unassembled WGS sequence"/>
</dbReference>
<proteinExistence type="predicted"/>
<evidence type="ECO:0000313" key="2">
    <source>
        <dbReference type="EMBL" id="RKF82621.1"/>
    </source>
</evidence>
<gene>
    <name evidence="2" type="ORF">GcC1_012042</name>
</gene>
<feature type="non-terminal residue" evidence="2">
    <location>
        <position position="1"/>
    </location>
</feature>